<gene>
    <name evidence="1" type="ORF">RHOBADRAFT_43972</name>
</gene>
<reference evidence="1 2" key="1">
    <citation type="journal article" date="2015" name="Front. Microbiol.">
        <title>Genome sequence of the plant growth promoting endophytic yeast Rhodotorula graminis WP1.</title>
        <authorList>
            <person name="Firrincieli A."/>
            <person name="Otillar R."/>
            <person name="Salamov A."/>
            <person name="Schmutz J."/>
            <person name="Khan Z."/>
            <person name="Redman R.S."/>
            <person name="Fleck N.D."/>
            <person name="Lindquist E."/>
            <person name="Grigoriev I.V."/>
            <person name="Doty S.L."/>
        </authorList>
    </citation>
    <scope>NUCLEOTIDE SEQUENCE [LARGE SCALE GENOMIC DNA]</scope>
    <source>
        <strain evidence="1 2">WP1</strain>
    </source>
</reference>
<organism evidence="1 2">
    <name type="scientific">Rhodotorula graminis (strain WP1)</name>
    <dbReference type="NCBI Taxonomy" id="578459"/>
    <lineage>
        <taxon>Eukaryota</taxon>
        <taxon>Fungi</taxon>
        <taxon>Dikarya</taxon>
        <taxon>Basidiomycota</taxon>
        <taxon>Pucciniomycotina</taxon>
        <taxon>Microbotryomycetes</taxon>
        <taxon>Sporidiobolales</taxon>
        <taxon>Sporidiobolaceae</taxon>
        <taxon>Rhodotorula</taxon>
    </lineage>
</organism>
<proteinExistence type="predicted"/>
<dbReference type="RefSeq" id="XP_018271516.1">
    <property type="nucleotide sequence ID" value="XM_018414329.1"/>
</dbReference>
<dbReference type="EMBL" id="KQ474078">
    <property type="protein sequence ID" value="KPV75467.1"/>
    <property type="molecule type" value="Genomic_DNA"/>
</dbReference>
<dbReference type="AlphaFoldDB" id="A0A194S4F9"/>
<dbReference type="GeneID" id="28974777"/>
<dbReference type="Proteomes" id="UP000053890">
    <property type="component" value="Unassembled WGS sequence"/>
</dbReference>
<evidence type="ECO:0000313" key="1">
    <source>
        <dbReference type="EMBL" id="KPV75467.1"/>
    </source>
</evidence>
<accession>A0A194S4F9</accession>
<keyword evidence="2" id="KW-1185">Reference proteome</keyword>
<name>A0A194S4F9_RHOGW</name>
<evidence type="ECO:0000313" key="2">
    <source>
        <dbReference type="Proteomes" id="UP000053890"/>
    </source>
</evidence>
<dbReference type="STRING" id="578459.A0A194S4F9"/>
<protein>
    <submittedName>
        <fullName evidence="1">Uncharacterized protein</fullName>
    </submittedName>
</protein>
<dbReference type="OrthoDB" id="10064318at2759"/>
<sequence>MLLPRSARGHPRSALRLLARPAPRAARAGLPALVDSWTRITTVADRLAHRRLNQGKEYEALHDALERAVEVEGRGWRPKEVEQTEREVRATSGVAADVAETEGASARRSLESVVEELKQYGENCASLRGLDGRHAAVGSDSLNSRRSLVTRSPLFNIAPRHAIDAPHDQARLGLSQPAPPQRRPLGPWSVAKRSQVVEADPAALETCAVPVAAWQSAGYF</sequence>